<organism evidence="2 3">
    <name type="scientific">Streptosporangium oxazolinicum</name>
    <dbReference type="NCBI Taxonomy" id="909287"/>
    <lineage>
        <taxon>Bacteria</taxon>
        <taxon>Bacillati</taxon>
        <taxon>Actinomycetota</taxon>
        <taxon>Actinomycetes</taxon>
        <taxon>Streptosporangiales</taxon>
        <taxon>Streptosporangiaceae</taxon>
        <taxon>Streptosporangium</taxon>
    </lineage>
</organism>
<dbReference type="Proteomes" id="UP001501251">
    <property type="component" value="Unassembled WGS sequence"/>
</dbReference>
<protein>
    <submittedName>
        <fullName evidence="2">Uncharacterized protein</fullName>
    </submittedName>
</protein>
<keyword evidence="3" id="KW-1185">Reference proteome</keyword>
<comment type="caution">
    <text evidence="2">The sequence shown here is derived from an EMBL/GenBank/DDBJ whole genome shotgun (WGS) entry which is preliminary data.</text>
</comment>
<evidence type="ECO:0000313" key="3">
    <source>
        <dbReference type="Proteomes" id="UP001501251"/>
    </source>
</evidence>
<proteinExistence type="predicted"/>
<gene>
    <name evidence="2" type="ORF">GCM10022252_46670</name>
</gene>
<dbReference type="EMBL" id="BAABAQ010000008">
    <property type="protein sequence ID" value="GAA4197574.1"/>
    <property type="molecule type" value="Genomic_DNA"/>
</dbReference>
<feature type="compositionally biased region" description="Low complexity" evidence="1">
    <location>
        <begin position="16"/>
        <end position="28"/>
    </location>
</feature>
<name>A0ABP8B443_9ACTN</name>
<feature type="region of interest" description="Disordered" evidence="1">
    <location>
        <begin position="1"/>
        <end position="42"/>
    </location>
</feature>
<dbReference type="RefSeq" id="WP_344920124.1">
    <property type="nucleotide sequence ID" value="NZ_BAABAQ010000008.1"/>
</dbReference>
<evidence type="ECO:0000313" key="2">
    <source>
        <dbReference type="EMBL" id="GAA4197574.1"/>
    </source>
</evidence>
<evidence type="ECO:0000256" key="1">
    <source>
        <dbReference type="SAM" id="MobiDB-lite"/>
    </source>
</evidence>
<sequence>MSCGSGKVATGGGFSGSASGQIHTSAPTGSPPPTGWTVSGKNTSGTVYAICTQS</sequence>
<reference evidence="3" key="1">
    <citation type="journal article" date="2019" name="Int. J. Syst. Evol. Microbiol.">
        <title>The Global Catalogue of Microorganisms (GCM) 10K type strain sequencing project: providing services to taxonomists for standard genome sequencing and annotation.</title>
        <authorList>
            <consortium name="The Broad Institute Genomics Platform"/>
            <consortium name="The Broad Institute Genome Sequencing Center for Infectious Disease"/>
            <person name="Wu L."/>
            <person name="Ma J."/>
        </authorList>
    </citation>
    <scope>NUCLEOTIDE SEQUENCE [LARGE SCALE GENOMIC DNA]</scope>
    <source>
        <strain evidence="3">JCM 17388</strain>
    </source>
</reference>
<accession>A0ABP8B443</accession>